<gene>
    <name evidence="10" type="ORF">M0H32_15485</name>
</gene>
<evidence type="ECO:0000256" key="7">
    <source>
        <dbReference type="ARBA" id="ARBA00023136"/>
    </source>
</evidence>
<organism evidence="10 11">
    <name type="scientific">Roseibium sediminicola</name>
    <dbReference type="NCBI Taxonomy" id="2933272"/>
    <lineage>
        <taxon>Bacteria</taxon>
        <taxon>Pseudomonadati</taxon>
        <taxon>Pseudomonadota</taxon>
        <taxon>Alphaproteobacteria</taxon>
        <taxon>Hyphomicrobiales</taxon>
        <taxon>Stappiaceae</taxon>
        <taxon>Roseibium</taxon>
    </lineage>
</organism>
<feature type="transmembrane region" description="Helical" evidence="8">
    <location>
        <begin position="130"/>
        <end position="149"/>
    </location>
</feature>
<keyword evidence="3 10" id="KW-0328">Glycosyltransferase</keyword>
<feature type="transmembrane region" description="Helical" evidence="8">
    <location>
        <begin position="204"/>
        <end position="229"/>
    </location>
</feature>
<keyword evidence="7 8" id="KW-0472">Membrane</keyword>
<dbReference type="EC" id="2.4.-.-" evidence="10"/>
<evidence type="ECO:0000313" key="11">
    <source>
        <dbReference type="Proteomes" id="UP001431221"/>
    </source>
</evidence>
<feature type="transmembrane region" description="Helical" evidence="8">
    <location>
        <begin position="250"/>
        <end position="277"/>
    </location>
</feature>
<name>A0ABT0GWH2_9HYPH</name>
<dbReference type="GO" id="GO:0016757">
    <property type="term" value="F:glycosyltransferase activity"/>
    <property type="evidence" value="ECO:0007669"/>
    <property type="project" value="UniProtKB-KW"/>
</dbReference>
<evidence type="ECO:0000256" key="3">
    <source>
        <dbReference type="ARBA" id="ARBA00022676"/>
    </source>
</evidence>
<dbReference type="Proteomes" id="UP001431221">
    <property type="component" value="Unassembled WGS sequence"/>
</dbReference>
<feature type="transmembrane region" description="Helical" evidence="8">
    <location>
        <begin position="156"/>
        <end position="184"/>
    </location>
</feature>
<comment type="subcellular location">
    <subcellularLocation>
        <location evidence="1">Cell membrane</location>
        <topology evidence="1">Multi-pass membrane protein</topology>
    </subcellularLocation>
</comment>
<dbReference type="RefSeq" id="WP_248155585.1">
    <property type="nucleotide sequence ID" value="NZ_JALNMJ010000010.1"/>
</dbReference>
<keyword evidence="6 8" id="KW-1133">Transmembrane helix</keyword>
<keyword evidence="5 8" id="KW-0812">Transmembrane</keyword>
<dbReference type="InterPro" id="IPR038731">
    <property type="entry name" value="RgtA/B/C-like"/>
</dbReference>
<dbReference type="EMBL" id="JALNMJ010000010">
    <property type="protein sequence ID" value="MCK7613575.1"/>
    <property type="molecule type" value="Genomic_DNA"/>
</dbReference>
<evidence type="ECO:0000256" key="6">
    <source>
        <dbReference type="ARBA" id="ARBA00022989"/>
    </source>
</evidence>
<evidence type="ECO:0000259" key="9">
    <source>
        <dbReference type="Pfam" id="PF13231"/>
    </source>
</evidence>
<dbReference type="PANTHER" id="PTHR33908">
    <property type="entry name" value="MANNOSYLTRANSFERASE YKCB-RELATED"/>
    <property type="match status" value="1"/>
</dbReference>
<evidence type="ECO:0000313" key="10">
    <source>
        <dbReference type="EMBL" id="MCK7613575.1"/>
    </source>
</evidence>
<keyword evidence="2" id="KW-1003">Cell membrane</keyword>
<evidence type="ECO:0000256" key="8">
    <source>
        <dbReference type="SAM" id="Phobius"/>
    </source>
</evidence>
<feature type="transmembrane region" description="Helical" evidence="8">
    <location>
        <begin position="106"/>
        <end position="124"/>
    </location>
</feature>
<evidence type="ECO:0000256" key="1">
    <source>
        <dbReference type="ARBA" id="ARBA00004651"/>
    </source>
</evidence>
<feature type="transmembrane region" description="Helical" evidence="8">
    <location>
        <begin position="80"/>
        <end position="99"/>
    </location>
</feature>
<sequence>MSGRPGHLVLLALILAVAALLRLYDLDRTSLWYDEAVSWSQSKGSLGELLEAVATDNYPPLHNVLLWVTMPVLGNSETALRLPSAMLGIFAVMLMAPIGTLLAGRSAGLAAAALLALSPFHIWYSTEARMYALLAATGLLFLLATLKVLQRPTRFWLCALALGGALFLYSHIYALLGFAAVGLACAVCALRDVTRTKSVKESSAFQACLAMAVSTLLFLPWLVILANRARSVADEGFWIAYPDLPFLKGLVFNIAGSLTLFWLLLALALIGLLLALTLPKRACSSLSNLQAVIVCSAYTFGPPLLAYLYSVLVQPILFDRYLMAAWPGLLLLAVTAAQRLLPNMAPLALLVATLYLSFPELKFALLDKIRPEWRLIAQDYQSRREPEDRLMLYKGFAAPALAYYLREPKAFTAATTLEDLQDPGLTDRWLLVAHCDNTETAAAIKAFSARESDSVSQRFGWGASGLRLVKRPEPN</sequence>
<evidence type="ECO:0000256" key="4">
    <source>
        <dbReference type="ARBA" id="ARBA00022679"/>
    </source>
</evidence>
<keyword evidence="11" id="KW-1185">Reference proteome</keyword>
<dbReference type="Pfam" id="PF13231">
    <property type="entry name" value="PMT_2"/>
    <property type="match status" value="1"/>
</dbReference>
<evidence type="ECO:0000256" key="2">
    <source>
        <dbReference type="ARBA" id="ARBA00022475"/>
    </source>
</evidence>
<keyword evidence="4 10" id="KW-0808">Transferase</keyword>
<dbReference type="PANTHER" id="PTHR33908:SF11">
    <property type="entry name" value="MEMBRANE PROTEIN"/>
    <property type="match status" value="1"/>
</dbReference>
<feature type="transmembrane region" description="Helical" evidence="8">
    <location>
        <begin position="289"/>
        <end position="309"/>
    </location>
</feature>
<feature type="domain" description="Glycosyltransferase RgtA/B/C/D-like" evidence="9">
    <location>
        <begin position="59"/>
        <end position="223"/>
    </location>
</feature>
<protein>
    <submittedName>
        <fullName evidence="10">Glycosyltransferase family 39 protein</fullName>
        <ecNumber evidence="10">2.4.-.-</ecNumber>
    </submittedName>
</protein>
<reference evidence="10" key="1">
    <citation type="submission" date="2022-04" db="EMBL/GenBank/DDBJ databases">
        <title>Roseibium sp. CAU 1639 isolated from mud.</title>
        <authorList>
            <person name="Kim W."/>
        </authorList>
    </citation>
    <scope>NUCLEOTIDE SEQUENCE</scope>
    <source>
        <strain evidence="10">CAU 1639</strain>
    </source>
</reference>
<proteinExistence type="predicted"/>
<dbReference type="InterPro" id="IPR050297">
    <property type="entry name" value="LipidA_mod_glycosyltrf_83"/>
</dbReference>
<evidence type="ECO:0000256" key="5">
    <source>
        <dbReference type="ARBA" id="ARBA00022692"/>
    </source>
</evidence>
<comment type="caution">
    <text evidence="10">The sequence shown here is derived from an EMBL/GenBank/DDBJ whole genome shotgun (WGS) entry which is preliminary data.</text>
</comment>
<accession>A0ABT0GWH2</accession>